<protein>
    <recommendedName>
        <fullName evidence="3">O-spanin</fullName>
    </recommendedName>
</protein>
<name>A0A0A0RPJ9_9CAUD</name>
<evidence type="ECO:0008006" key="3">
    <source>
        <dbReference type="Google" id="ProtNLM"/>
    </source>
</evidence>
<evidence type="ECO:0000313" key="2">
    <source>
        <dbReference type="Proteomes" id="UP000030212"/>
    </source>
</evidence>
<keyword evidence="2" id="KW-1185">Reference proteome</keyword>
<dbReference type="OrthoDB" id="18956at10239"/>
<sequence>MKKLSQSFIMFVLLITMSGCSTNKVNSTFKNSQVSESDKYTQEESRYIIKGNTGSDVAAALEFYRDGFYQCTIKANNLIDMILLGNKQQ</sequence>
<evidence type="ECO:0000313" key="1">
    <source>
        <dbReference type="EMBL" id="AIW02267.1"/>
    </source>
</evidence>
<dbReference type="GeneID" id="24722004"/>
<dbReference type="PROSITE" id="PS51257">
    <property type="entry name" value="PROKAR_LIPOPROTEIN"/>
    <property type="match status" value="1"/>
</dbReference>
<organism evidence="1 2">
    <name type="scientific">Escherichia phage vB_EcoM-VpaE1</name>
    <dbReference type="NCBI Taxonomy" id="1555238"/>
    <lineage>
        <taxon>Viruses</taxon>
        <taxon>Duplodnaviria</taxon>
        <taxon>Heunggongvirae</taxon>
        <taxon>Uroviricota</taxon>
        <taxon>Caudoviricetes</taxon>
        <taxon>Andersonviridae</taxon>
        <taxon>Ounavirinae</taxon>
        <taxon>Felixounavirus</taxon>
        <taxon>Felixounavirus VpaE1</taxon>
    </lineage>
</organism>
<gene>
    <name evidence="1" type="ORF">VpaE1_007</name>
</gene>
<reference evidence="1 2" key="1">
    <citation type="submission" date="2014-09" db="EMBL/GenBank/DDBJ databases">
        <title>Genome of Escherichia coli infecting bacteriophage vB_EcoM-VpaE1.</title>
        <authorList>
            <person name="Truncaite L."/>
            <person name="Simoliunas E."/>
            <person name="Zajanckauskaite A."/>
            <person name="Kaliniene L."/>
            <person name="Vilkaityte M."/>
            <person name="Meskys R."/>
        </authorList>
    </citation>
    <scope>NUCLEOTIDE SEQUENCE [LARGE SCALE GENOMIC DNA]</scope>
    <source>
        <strain evidence="1">VpaE1</strain>
    </source>
</reference>
<dbReference type="KEGG" id="vg:24722004"/>
<proteinExistence type="predicted"/>
<dbReference type="Proteomes" id="UP000030212">
    <property type="component" value="Genome"/>
</dbReference>
<dbReference type="RefSeq" id="YP_009147276.1">
    <property type="nucleotide sequence ID" value="NC_027337.1"/>
</dbReference>
<dbReference type="EMBL" id="KM657822">
    <property type="protein sequence ID" value="AIW02267.1"/>
    <property type="molecule type" value="Genomic_DNA"/>
</dbReference>
<accession>A0A0A0RPJ9</accession>